<evidence type="ECO:0000313" key="2">
    <source>
        <dbReference type="EMBL" id="AKK74877.1"/>
    </source>
</evidence>
<dbReference type="EMBL" id="CP009928">
    <property type="protein sequence ID" value="AKK74877.1"/>
    <property type="molecule type" value="Genomic_DNA"/>
</dbReference>
<gene>
    <name evidence="2" type="ORF">OK18_09340</name>
</gene>
<dbReference type="Pfam" id="PF13585">
    <property type="entry name" value="CHU_C"/>
    <property type="match status" value="1"/>
</dbReference>
<dbReference type="AlphaFoldDB" id="A0A0G3MCP8"/>
<sequence length="691" mass="75803">MKKILLLLILSICQVFFAQQDCITSLAVCGSSDISYTPNGPGVQELPDGNCGTFTEQYSVWYKFTIATAGTLTFTITPLQSTSTDYDFYVWGPNVTCNNKGNTIRCNTSYTSGATGLNMTTTFPYAGSGTQNFGAWCKYMDVLPGETYFLLVNNYSANTTGFSLTWGGTATLLSPFTDPVLTPHPFIPPGTPNPNNPNEVSICSNPTIFDFSSLTPGILNGNSNFVVTYHTNQNDALSGNNPITTPQTVGTTTIYYYSIHYQDPTNPTNPVNSCRQTGNFKFKDNSITANDAILTMCNNNNSGIAVFNLTTANVYSGTGTKKYYPTLNDLNTGTNEITNPYTYSSSAGVVYVKITNPQGCSTIAKITLDFYPVVQVKNASISACFTEQNTSTGIFNLNNAHVTTQTNTTKRYFPSLTDALAGTNEIANPTTYIAPNGVVYVRVTDSQNCFSIAEITLVVFPPVKSKVLVDKIICMEDKTTLDAGPGFDGYQWSTGATTQIASNIGVGTYWVKLKTRDCYTTQTVKVYASENPVITGIDISNNTLTINVTGGTPDYQYSMDHIKWQSSNLFTNITRGNHKIYVKDSYNCKPVEISVVVPNLINVITPNEDGINDAIDYSALADKQNLVFTIFDRYGSKIHQADRLNGYKWNGTIAGKKVPTGTYWYTVTWNENDKKNTPFKYSGWIMVKNRE</sequence>
<dbReference type="Gene3D" id="2.60.120.380">
    <property type="match status" value="1"/>
</dbReference>
<dbReference type="Proteomes" id="UP000035213">
    <property type="component" value="Chromosome"/>
</dbReference>
<feature type="chain" id="PRO_5005184893" evidence="1">
    <location>
        <begin position="19"/>
        <end position="691"/>
    </location>
</feature>
<dbReference type="PATRIC" id="fig|1324352.5.peg.1958"/>
<proteinExistence type="predicted"/>
<reference evidence="2 3" key="1">
    <citation type="submission" date="2014-11" db="EMBL/GenBank/DDBJ databases">
        <authorList>
            <person name="Park G.-S."/>
            <person name="Hong S.-J."/>
            <person name="Jung B.K."/>
            <person name="Khan A.R."/>
            <person name="Kwak Y."/>
            <person name="Shin J.-H."/>
        </authorList>
    </citation>
    <scope>NUCLEOTIDE SEQUENCE [LARGE SCALE GENOMIC DNA]</scope>
    <source>
        <strain evidence="2 3">DSM 27622</strain>
    </source>
</reference>
<dbReference type="GO" id="GO:0016829">
    <property type="term" value="F:lyase activity"/>
    <property type="evidence" value="ECO:0007669"/>
    <property type="project" value="UniProtKB-KW"/>
</dbReference>
<feature type="signal peptide" evidence="1">
    <location>
        <begin position="1"/>
        <end position="18"/>
    </location>
</feature>
<dbReference type="NCBIfam" id="TIGR04131">
    <property type="entry name" value="Bac_Flav_CTERM"/>
    <property type="match status" value="1"/>
</dbReference>
<evidence type="ECO:0000256" key="1">
    <source>
        <dbReference type="SAM" id="SignalP"/>
    </source>
</evidence>
<name>A0A0G3MCP8_CHRGL</name>
<dbReference type="STRING" id="1324352.OK18_09340"/>
<protein>
    <submittedName>
        <fullName evidence="2">Chromophore lyase</fullName>
    </submittedName>
</protein>
<dbReference type="OrthoDB" id="9765926at2"/>
<organism evidence="2 3">
    <name type="scientific">Chryseobacterium gallinarum</name>
    <dbReference type="NCBI Taxonomy" id="1324352"/>
    <lineage>
        <taxon>Bacteria</taxon>
        <taxon>Pseudomonadati</taxon>
        <taxon>Bacteroidota</taxon>
        <taxon>Flavobacteriia</taxon>
        <taxon>Flavobacteriales</taxon>
        <taxon>Weeksellaceae</taxon>
        <taxon>Chryseobacterium group</taxon>
        <taxon>Chryseobacterium</taxon>
    </lineage>
</organism>
<dbReference type="RefSeq" id="WP_053329339.1">
    <property type="nucleotide sequence ID" value="NZ_CP009928.1"/>
</dbReference>
<keyword evidence="2" id="KW-0456">Lyase</keyword>
<evidence type="ECO:0000313" key="3">
    <source>
        <dbReference type="Proteomes" id="UP000035213"/>
    </source>
</evidence>
<accession>A0A0G3MCP8</accession>
<dbReference type="InterPro" id="IPR026341">
    <property type="entry name" value="T9SS_type_B"/>
</dbReference>
<keyword evidence="1" id="KW-0732">Signal</keyword>
<dbReference type="KEGG" id="cgn:OK18_09340"/>